<organism evidence="1 2">
    <name type="scientific">Thanatephorus cucumeris (strain AG1-IA)</name>
    <name type="common">Rice sheath blight fungus</name>
    <name type="synonym">Rhizoctonia solani</name>
    <dbReference type="NCBI Taxonomy" id="983506"/>
    <lineage>
        <taxon>Eukaryota</taxon>
        <taxon>Fungi</taxon>
        <taxon>Dikarya</taxon>
        <taxon>Basidiomycota</taxon>
        <taxon>Agaricomycotina</taxon>
        <taxon>Agaricomycetes</taxon>
        <taxon>Cantharellales</taxon>
        <taxon>Ceratobasidiaceae</taxon>
        <taxon>Rhizoctonia</taxon>
        <taxon>Rhizoctonia solani AG-1</taxon>
    </lineage>
</organism>
<keyword evidence="2" id="KW-1185">Reference proteome</keyword>
<accession>L8WUJ7</accession>
<gene>
    <name evidence="1" type="ORF">AG1IA_05506</name>
</gene>
<dbReference type="Proteomes" id="UP000011668">
    <property type="component" value="Unassembled WGS sequence"/>
</dbReference>
<comment type="caution">
    <text evidence="1">The sequence shown here is derived from an EMBL/GenBank/DDBJ whole genome shotgun (WGS) entry which is preliminary data.</text>
</comment>
<reference evidence="1 2" key="1">
    <citation type="journal article" date="2013" name="Nat. Commun.">
        <title>The evolution and pathogenic mechanisms of the rice sheath blight pathogen.</title>
        <authorList>
            <person name="Zheng A."/>
            <person name="Lin R."/>
            <person name="Xu L."/>
            <person name="Qin P."/>
            <person name="Tang C."/>
            <person name="Ai P."/>
            <person name="Zhang D."/>
            <person name="Liu Y."/>
            <person name="Sun Z."/>
            <person name="Feng H."/>
            <person name="Wang Y."/>
            <person name="Chen Y."/>
            <person name="Liang X."/>
            <person name="Fu R."/>
            <person name="Li Q."/>
            <person name="Zhang J."/>
            <person name="Yu X."/>
            <person name="Xie Z."/>
            <person name="Ding L."/>
            <person name="Guan P."/>
            <person name="Tang J."/>
            <person name="Liang Y."/>
            <person name="Wang S."/>
            <person name="Deng Q."/>
            <person name="Li S."/>
            <person name="Zhu J."/>
            <person name="Wang L."/>
            <person name="Liu H."/>
            <person name="Li P."/>
        </authorList>
    </citation>
    <scope>NUCLEOTIDE SEQUENCE [LARGE SCALE GENOMIC DNA]</scope>
    <source>
        <strain evidence="2">AG-1 IA</strain>
    </source>
</reference>
<dbReference type="HOGENOM" id="CLU_1826599_0_0_1"/>
<dbReference type="EMBL" id="AFRT01001430">
    <property type="protein sequence ID" value="ELU40467.1"/>
    <property type="molecule type" value="Genomic_DNA"/>
</dbReference>
<sequence length="141" mass="16015">MLFRLKDQLHSPVFRIELVASAATLLSYTVQCKPTTYSPSYTDILKDFGIELDALALAFKPHHDIQSRPTISASGRALVMAPFFSYRTRGHLGSHGVVATRHSSWNSRPSKSNKRVTCAIFYDIQKTQERDRRQDCTPCQR</sequence>
<name>L8WUJ7_THACA</name>
<dbReference type="AlphaFoldDB" id="L8WUJ7"/>
<evidence type="ECO:0000313" key="1">
    <source>
        <dbReference type="EMBL" id="ELU40467.1"/>
    </source>
</evidence>
<evidence type="ECO:0000313" key="2">
    <source>
        <dbReference type="Proteomes" id="UP000011668"/>
    </source>
</evidence>
<protein>
    <submittedName>
        <fullName evidence="1">Uncharacterized protein</fullName>
    </submittedName>
</protein>
<proteinExistence type="predicted"/>